<evidence type="ECO:0000256" key="1">
    <source>
        <dbReference type="ARBA" id="ARBA00004141"/>
    </source>
</evidence>
<evidence type="ECO:0000256" key="13">
    <source>
        <dbReference type="RuleBase" id="RU000679"/>
    </source>
</evidence>
<keyword evidence="7" id="KW-0915">Sodium</keyword>
<evidence type="ECO:0000256" key="8">
    <source>
        <dbReference type="ARBA" id="ARBA00023065"/>
    </source>
</evidence>
<keyword evidence="8 13" id="KW-0406">Ion transport</keyword>
<evidence type="ECO:0000256" key="7">
    <source>
        <dbReference type="ARBA" id="ARBA00023053"/>
    </source>
</evidence>
<evidence type="ECO:0000256" key="5">
    <source>
        <dbReference type="ARBA" id="ARBA00022692"/>
    </source>
</evidence>
<evidence type="ECO:0000256" key="3">
    <source>
        <dbReference type="ARBA" id="ARBA00022448"/>
    </source>
</evidence>
<sequence>MKQPLSAQLMQEKLKELGHPCQLGNDIVVGVEIRFEQIRFPAVTICNMNPYKNSLARQSSSIKSALESFESAIERSTNAGQLSTERRKRSIEVPPLRPAHVYCKRDHDHYVVDPEGDERCVP</sequence>
<keyword evidence="12 13" id="KW-0407">Ion channel</keyword>
<organism evidence="14 15">
    <name type="scientific">Teladorsagia circumcincta</name>
    <name type="common">Brown stomach worm</name>
    <name type="synonym">Ostertagia circumcincta</name>
    <dbReference type="NCBI Taxonomy" id="45464"/>
    <lineage>
        <taxon>Eukaryota</taxon>
        <taxon>Metazoa</taxon>
        <taxon>Ecdysozoa</taxon>
        <taxon>Nematoda</taxon>
        <taxon>Chromadorea</taxon>
        <taxon>Rhabditida</taxon>
        <taxon>Rhabditina</taxon>
        <taxon>Rhabditomorpha</taxon>
        <taxon>Strongyloidea</taxon>
        <taxon>Trichostrongylidae</taxon>
        <taxon>Teladorsagia</taxon>
    </lineage>
</organism>
<keyword evidence="15" id="KW-1185">Reference proteome</keyword>
<protein>
    <submittedName>
        <fullName evidence="14">Uncharacterized protein</fullName>
    </submittedName>
</protein>
<proteinExistence type="inferred from homology"/>
<dbReference type="OrthoDB" id="6238402at2759"/>
<evidence type="ECO:0000256" key="10">
    <source>
        <dbReference type="ARBA" id="ARBA00023180"/>
    </source>
</evidence>
<evidence type="ECO:0000256" key="6">
    <source>
        <dbReference type="ARBA" id="ARBA00022989"/>
    </source>
</evidence>
<evidence type="ECO:0000256" key="11">
    <source>
        <dbReference type="ARBA" id="ARBA00023201"/>
    </source>
</evidence>
<keyword evidence="4 13" id="KW-0894">Sodium channel</keyword>
<evidence type="ECO:0000256" key="12">
    <source>
        <dbReference type="ARBA" id="ARBA00023303"/>
    </source>
</evidence>
<keyword evidence="11 13" id="KW-0739">Sodium transport</keyword>
<keyword evidence="5 13" id="KW-0812">Transmembrane</keyword>
<gene>
    <name evidence="14" type="ORF">TELCIR_04983</name>
</gene>
<dbReference type="Proteomes" id="UP000230423">
    <property type="component" value="Unassembled WGS sequence"/>
</dbReference>
<dbReference type="Pfam" id="PF00858">
    <property type="entry name" value="ASC"/>
    <property type="match status" value="1"/>
</dbReference>
<keyword evidence="3 13" id="KW-0813">Transport</keyword>
<keyword evidence="6" id="KW-1133">Transmembrane helix</keyword>
<dbReference type="EMBL" id="KZ345532">
    <property type="protein sequence ID" value="PIO73052.1"/>
    <property type="molecule type" value="Genomic_DNA"/>
</dbReference>
<evidence type="ECO:0000256" key="2">
    <source>
        <dbReference type="ARBA" id="ARBA00007193"/>
    </source>
</evidence>
<evidence type="ECO:0000313" key="14">
    <source>
        <dbReference type="EMBL" id="PIO73052.1"/>
    </source>
</evidence>
<name>A0A2G9UTH8_TELCI</name>
<dbReference type="AlphaFoldDB" id="A0A2G9UTH8"/>
<keyword evidence="10" id="KW-0325">Glycoprotein</keyword>
<evidence type="ECO:0000256" key="4">
    <source>
        <dbReference type="ARBA" id="ARBA00022461"/>
    </source>
</evidence>
<comment type="similarity">
    <text evidence="2 13">Belongs to the amiloride-sensitive sodium channel (TC 1.A.6) family.</text>
</comment>
<dbReference type="GO" id="GO:0016020">
    <property type="term" value="C:membrane"/>
    <property type="evidence" value="ECO:0007669"/>
    <property type="project" value="UniProtKB-SubCell"/>
</dbReference>
<evidence type="ECO:0000256" key="9">
    <source>
        <dbReference type="ARBA" id="ARBA00023136"/>
    </source>
</evidence>
<comment type="subcellular location">
    <subcellularLocation>
        <location evidence="1">Membrane</location>
        <topology evidence="1">Multi-pass membrane protein</topology>
    </subcellularLocation>
</comment>
<keyword evidence="9" id="KW-0472">Membrane</keyword>
<dbReference type="GO" id="GO:0005272">
    <property type="term" value="F:sodium channel activity"/>
    <property type="evidence" value="ECO:0007669"/>
    <property type="project" value="UniProtKB-KW"/>
</dbReference>
<reference evidence="14 15" key="1">
    <citation type="submission" date="2015-09" db="EMBL/GenBank/DDBJ databases">
        <title>Draft genome of the parasitic nematode Teladorsagia circumcincta isolate WARC Sus (inbred).</title>
        <authorList>
            <person name="Mitreva M."/>
        </authorList>
    </citation>
    <scope>NUCLEOTIDE SEQUENCE [LARGE SCALE GENOMIC DNA]</scope>
    <source>
        <strain evidence="14 15">S</strain>
    </source>
</reference>
<evidence type="ECO:0000313" key="15">
    <source>
        <dbReference type="Proteomes" id="UP000230423"/>
    </source>
</evidence>
<accession>A0A2G9UTH8</accession>
<dbReference type="InterPro" id="IPR001873">
    <property type="entry name" value="ENaC"/>
</dbReference>